<name>A0A1S3IW78_LINAN</name>
<dbReference type="GO" id="GO:0005085">
    <property type="term" value="F:guanyl-nucleotide exchange factor activity"/>
    <property type="evidence" value="ECO:0007669"/>
    <property type="project" value="UniProtKB-KW"/>
</dbReference>
<feature type="compositionally biased region" description="Polar residues" evidence="2">
    <location>
        <begin position="1136"/>
        <end position="1153"/>
    </location>
</feature>
<dbReference type="InterPro" id="IPR011047">
    <property type="entry name" value="Quinoprotein_ADH-like_sf"/>
</dbReference>
<evidence type="ECO:0000259" key="3">
    <source>
        <dbReference type="PROSITE" id="PS50010"/>
    </source>
</evidence>
<feature type="region of interest" description="Disordered" evidence="2">
    <location>
        <begin position="417"/>
        <end position="442"/>
    </location>
</feature>
<feature type="compositionally biased region" description="Low complexity" evidence="2">
    <location>
        <begin position="511"/>
        <end position="523"/>
    </location>
</feature>
<dbReference type="SUPFAM" id="SSF50998">
    <property type="entry name" value="Quinoprotein alcohol dehydrogenase-like"/>
    <property type="match status" value="1"/>
</dbReference>
<keyword evidence="4" id="KW-1185">Reference proteome</keyword>
<organism evidence="4 5">
    <name type="scientific">Lingula anatina</name>
    <name type="common">Brachiopod</name>
    <name type="synonym">Lingula unguis</name>
    <dbReference type="NCBI Taxonomy" id="7574"/>
    <lineage>
        <taxon>Eukaryota</taxon>
        <taxon>Metazoa</taxon>
        <taxon>Spiralia</taxon>
        <taxon>Lophotrochozoa</taxon>
        <taxon>Brachiopoda</taxon>
        <taxon>Linguliformea</taxon>
        <taxon>Lingulata</taxon>
        <taxon>Lingulida</taxon>
        <taxon>Linguloidea</taxon>
        <taxon>Lingulidae</taxon>
        <taxon>Lingula</taxon>
    </lineage>
</organism>
<dbReference type="Pfam" id="PF19056">
    <property type="entry name" value="WD40_2"/>
    <property type="match status" value="1"/>
</dbReference>
<feature type="region of interest" description="Disordered" evidence="2">
    <location>
        <begin position="790"/>
        <end position="877"/>
    </location>
</feature>
<dbReference type="PROSITE" id="PS50010">
    <property type="entry name" value="DH_2"/>
    <property type="match status" value="1"/>
</dbReference>
<dbReference type="OrthoDB" id="4066896at2759"/>
<sequence length="2045" mass="225724">MSADGLDLRSGARPDLAATEGDSIHGSAASRSSLLRRYAVHPCVGAPGALGSIHNTGVQDDKCLTEEKQIVCTTGDCGEGKPHQSATDALYTSESGQLAGGEAPKITSREQLRCSEWRESSQERVEIRSAVAQTARAISAQEPGIFSGGLNQSFTFEKNSNYGHDGDYNSEAQVGDFCNAERALSRDLDTEGGKTIVTGIGVSETGKGQQNELTRQNILRKKLFSKEEGTADLGQDYSTSSADSHKENDNNYATGTARWSEATCPALSKELTPLSTGGYNETSADGSQSVQVHALSQQHLSAPEEYKEVHSSHVSPSQSISTYDNRPPFRRSFSESTVEDYYRDERLELLARSDNNKAEVVSLKADNPTGVGASESVDAPTTGVVISRRRKGVVTEPPKFETYPSNTNADKTLYWNDTQSQVQPNNRARRRSSSQTSEEDEDCCASGMAQCELMHLRQKSRQRSISLSERSALSNVTNLKTRQQSGQYNASVFGVKKVHVARLATLQSFSDSTPISSLSSSRRSSVDTLKDSSVESVEDTSSNMDARSPPSITPSLSRSGSFKAKPNLPPFATFRRPTLSRKPASELSGEQLRAAQRSILSNDFLTKYSLRSRYGTSTRSFPTSPMMMSPGIKSPTYGDMNMSGSNKLQNLTQRLAMLNKENVSQDNYSETRSEPASIEIHEQELDDNHHLRHSKTGSLDRDTIFDHYHLTSSPPQQMSTPKKNAKTSPALKVDDEDEVFTSDSAVEDGSESDNKSEQSSGYSDAIQTVTTASPTIVVLPKMRRRSGYDARNLPKIITSPVSEHEGSEQSGSRQRVRIDSSGRSGGNKASNGRFITHPPGRTEKMPESEERGPKDSNGFGTLHPEKGYGPQVCEGQLDDQMSVHSLADSHISQTDSEITSYSDVVESVIVGEGEIDRLDVSRRNRNSLKVKSKSDPSADKMKESVDIPNITKKSVQPQSASTPQLLEERDQITQLPEFQRSQEDTREKSKSENILPSTKPKIRAADTKEIELSSKGKFIIVKPDKIELEDNHHKRSSTSPETSFSDSQDRPRTLTIPGPGKGITRSKSAVGMIGSRKSKLSYSPSSASSLGIMKDPSPVRKTSVTMEEAFRSVHLSREAAASAASCDLPSPSSSPTCQSTQDLTPTPRTSPARQTPIPFVQDKRYHIIKELYSVEQEYVDSLRILVDKYVIPLKAQDILDSSMVDEIFYKTMIPEILTHHAIFLTSLERTWENWSSTQTVGDVIKAMFSKQSVVESYLLFIKNYKRSEKMIDHALQTKSSFQKFSEQCQRSSRRKLKIKDLIIQPAQRIPRYELLIQRFLDHTSKDHPDYPLLKEAEKAIHDLAMKIGSVDKSRRGEDMQETLKKLELLLLIDDLATPDRVYLRHDMVTVPNRKDMCCIWMFSDLIVFTSVKRKSGSVGRKTSLLVQSPSGKVDFIENIKHKFWLKIGLDDVEIVNSPDTLTRKRHKDKDQLESDLAVLTDVTELVCKLNCEHQMLKDDIAELTNTLNNRLSELQLQSAGTDMCRIDLMATTPEGVSNIIAIFPSPDKRKSWEDGFMEAKQNLSAITEKRPPEFMQALQITKTRAGMQFSCASPVDGVNTSGYRDVWVCNSDGYVGHMCLLSLQPEPIVTLNTPVPGCNSKILCIFAVPAYSGPLKRKGSGRNRSMDSGHQDDFNQVSLELSNTESSDGSESDTESTDDEDDMPSYSRRNVGRHTRQSSESSKQTPLLDPYKSTMWLGTDNGYIHIFQSTDNIKTTKNKLKVPHPAGVLCIVHLDCKVFASLANGEIRVYRRDADGSWDTQHPDTLSVGTVTSPVTKMLAVAGKLWCGCQSGVMMLNPTTLVSEVSFQIPTDSPRPIQSMVCSGQGVWIAPQGSSKVVLFHATNRQFLTDISIAQAVTQKLMATDDIIRQHKTACLRITSLLACKDLLWVGTSAGVILTIPLPKITSSTTKSTLQAPTVTGLVHGHTGHVRFLTAVEMPSSRPFPEQSLQQHHLIRRRSIGGTPARATKMLVISGGDGYEDFRTGINNEAAGRDDSTNHLLLWQV</sequence>
<feature type="region of interest" description="Disordered" evidence="2">
    <location>
        <begin position="1"/>
        <end position="27"/>
    </location>
</feature>
<dbReference type="PANTHER" id="PTHR12877:SF15">
    <property type="entry name" value="RHO GUANINE NUCLEOTIDE EXCHANGE FACTOR 17"/>
    <property type="match status" value="1"/>
</dbReference>
<feature type="compositionally biased region" description="Low complexity" evidence="2">
    <location>
        <begin position="1080"/>
        <end position="1089"/>
    </location>
</feature>
<feature type="region of interest" description="Disordered" evidence="2">
    <location>
        <begin position="1029"/>
        <end position="1104"/>
    </location>
</feature>
<dbReference type="CDD" id="cd00160">
    <property type="entry name" value="RhoGEF"/>
    <property type="match status" value="1"/>
</dbReference>
<dbReference type="Pfam" id="PF00621">
    <property type="entry name" value="RhoGEF"/>
    <property type="match status" value="1"/>
</dbReference>
<dbReference type="SMART" id="SM00325">
    <property type="entry name" value="RhoGEF"/>
    <property type="match status" value="1"/>
</dbReference>
<feature type="region of interest" description="Disordered" evidence="2">
    <location>
        <begin position="232"/>
        <end position="252"/>
    </location>
</feature>
<feature type="compositionally biased region" description="Basic and acidic residues" evidence="2">
    <location>
        <begin position="1"/>
        <end position="12"/>
    </location>
</feature>
<feature type="compositionally biased region" description="Basic and acidic residues" evidence="2">
    <location>
        <begin position="980"/>
        <end position="991"/>
    </location>
</feature>
<feature type="compositionally biased region" description="Basic and acidic residues" evidence="2">
    <location>
        <begin position="840"/>
        <end position="854"/>
    </location>
</feature>
<dbReference type="RefSeq" id="XP_013402318.1">
    <property type="nucleotide sequence ID" value="XM_013546864.1"/>
</dbReference>
<feature type="compositionally biased region" description="Basic and acidic residues" evidence="2">
    <location>
        <begin position="524"/>
        <end position="533"/>
    </location>
</feature>
<proteinExistence type="predicted"/>
<dbReference type="Gene3D" id="2.130.10.10">
    <property type="entry name" value="YVTN repeat-like/Quinoprotein amine dehydrogenase"/>
    <property type="match status" value="1"/>
</dbReference>
<evidence type="ECO:0000256" key="2">
    <source>
        <dbReference type="SAM" id="MobiDB-lite"/>
    </source>
</evidence>
<dbReference type="SUPFAM" id="SSF48065">
    <property type="entry name" value="DBL homology domain (DH-domain)"/>
    <property type="match status" value="1"/>
</dbReference>
<feature type="compositionally biased region" description="Acidic residues" evidence="2">
    <location>
        <begin position="734"/>
        <end position="751"/>
    </location>
</feature>
<keyword evidence="1" id="KW-0344">Guanine-nucleotide releasing factor</keyword>
<dbReference type="InterPro" id="IPR035899">
    <property type="entry name" value="DBL_dom_sf"/>
</dbReference>
<feature type="compositionally biased region" description="Polar residues" evidence="2">
    <location>
        <begin position="757"/>
        <end position="767"/>
    </location>
</feature>
<reference evidence="5" key="1">
    <citation type="submission" date="2025-08" db="UniProtKB">
        <authorList>
            <consortium name="RefSeq"/>
        </authorList>
    </citation>
    <scope>IDENTIFICATION</scope>
    <source>
        <tissue evidence="5">Gonads</tissue>
    </source>
</reference>
<dbReference type="PANTHER" id="PTHR12877">
    <property type="entry name" value="RHO GUANINE NUCLEOTIDE EXCHANGE FACTOR"/>
    <property type="match status" value="1"/>
</dbReference>
<feature type="compositionally biased region" description="Polar residues" evidence="2">
    <location>
        <begin position="951"/>
        <end position="964"/>
    </location>
</feature>
<feature type="compositionally biased region" description="Low complexity" evidence="2">
    <location>
        <begin position="1037"/>
        <end position="1046"/>
    </location>
</feature>
<dbReference type="GeneID" id="106167957"/>
<feature type="region of interest" description="Disordered" evidence="2">
    <location>
        <begin position="1681"/>
        <end position="1731"/>
    </location>
</feature>
<dbReference type="InterPro" id="IPR015943">
    <property type="entry name" value="WD40/YVTN_repeat-like_dom_sf"/>
</dbReference>
<dbReference type="STRING" id="7574.A0A1S3IW78"/>
<accession>A0A1S3IW78</accession>
<dbReference type="GO" id="GO:0030036">
    <property type="term" value="P:actin cytoskeleton organization"/>
    <property type="evidence" value="ECO:0007669"/>
    <property type="project" value="TreeGrafter"/>
</dbReference>
<dbReference type="InterPro" id="IPR000219">
    <property type="entry name" value="DH_dom"/>
</dbReference>
<dbReference type="GO" id="GO:0005737">
    <property type="term" value="C:cytoplasm"/>
    <property type="evidence" value="ECO:0007669"/>
    <property type="project" value="UniProtKB-ARBA"/>
</dbReference>
<evidence type="ECO:0000256" key="1">
    <source>
        <dbReference type="ARBA" id="ARBA00022658"/>
    </source>
</evidence>
<dbReference type="Gene3D" id="1.20.900.10">
    <property type="entry name" value="Dbl homology (DH) domain"/>
    <property type="match status" value="1"/>
</dbReference>
<evidence type="ECO:0000313" key="5">
    <source>
        <dbReference type="RefSeq" id="XP_013402318.1"/>
    </source>
</evidence>
<dbReference type="InterPro" id="IPR039919">
    <property type="entry name" value="ARHGEF10/ARHGEF17"/>
</dbReference>
<feature type="domain" description="DH" evidence="3">
    <location>
        <begin position="1163"/>
        <end position="1350"/>
    </location>
</feature>
<feature type="compositionally biased region" description="Basic and acidic residues" evidence="2">
    <location>
        <begin position="932"/>
        <end position="945"/>
    </location>
</feature>
<feature type="compositionally biased region" description="Polar residues" evidence="2">
    <location>
        <begin position="710"/>
        <end position="722"/>
    </location>
</feature>
<gene>
    <name evidence="5" type="primary">LOC106167957</name>
</gene>
<protein>
    <submittedName>
        <fullName evidence="5">Rho guanine nucleotide exchange factor 17</fullName>
    </submittedName>
</protein>
<evidence type="ECO:0000313" key="4">
    <source>
        <dbReference type="Proteomes" id="UP000085678"/>
    </source>
</evidence>
<feature type="region of interest" description="Disordered" evidence="2">
    <location>
        <begin position="1124"/>
        <end position="1156"/>
    </location>
</feature>
<dbReference type="Proteomes" id="UP000085678">
    <property type="component" value="Unplaced"/>
</dbReference>
<feature type="region of interest" description="Disordered" evidence="2">
    <location>
        <begin position="511"/>
        <end position="590"/>
    </location>
</feature>
<feature type="region of interest" description="Disordered" evidence="2">
    <location>
        <begin position="922"/>
        <end position="1006"/>
    </location>
</feature>
<feature type="region of interest" description="Disordered" evidence="2">
    <location>
        <begin position="708"/>
        <end position="767"/>
    </location>
</feature>
<feature type="compositionally biased region" description="Acidic residues" evidence="2">
    <location>
        <begin position="1688"/>
        <end position="1703"/>
    </location>
</feature>
<dbReference type="KEGG" id="lak:106167957"/>
<dbReference type="InParanoid" id="A0A1S3IW78"/>
<feature type="compositionally biased region" description="Polar residues" evidence="2">
    <location>
        <begin position="417"/>
        <end position="426"/>
    </location>
</feature>
<dbReference type="GO" id="GO:0051496">
    <property type="term" value="P:positive regulation of stress fiber assembly"/>
    <property type="evidence" value="ECO:0007669"/>
    <property type="project" value="UniProtKB-ARBA"/>
</dbReference>
<dbReference type="FunFam" id="1.20.900.10:FF:000003">
    <property type="entry name" value="Rho guanine nucleotide exchange factor 10 like"/>
    <property type="match status" value="1"/>
</dbReference>